<evidence type="ECO:0000313" key="6">
    <source>
        <dbReference type="EMBL" id="ACB93963.1"/>
    </source>
</evidence>
<dbReference type="FunFam" id="1.10.10.10:FF:000001">
    <property type="entry name" value="LysR family transcriptional regulator"/>
    <property type="match status" value="1"/>
</dbReference>
<dbReference type="EMBL" id="CP001016">
    <property type="protein sequence ID" value="ACB93963.1"/>
    <property type="molecule type" value="Genomic_DNA"/>
</dbReference>
<dbReference type="eggNOG" id="COG0583">
    <property type="taxonomic scope" value="Bacteria"/>
</dbReference>
<keyword evidence="4" id="KW-0804">Transcription</keyword>
<dbReference type="HOGENOM" id="CLU_039613_16_3_5"/>
<dbReference type="InterPro" id="IPR005119">
    <property type="entry name" value="LysR_subst-bd"/>
</dbReference>
<dbReference type="InterPro" id="IPR036390">
    <property type="entry name" value="WH_DNA-bd_sf"/>
</dbReference>
<gene>
    <name evidence="6" type="ordered locus">Bind_0309</name>
</gene>
<name>B2IDA6_BEII9</name>
<dbReference type="SUPFAM" id="SSF53850">
    <property type="entry name" value="Periplasmic binding protein-like II"/>
    <property type="match status" value="1"/>
</dbReference>
<dbReference type="Pfam" id="PF00126">
    <property type="entry name" value="HTH_1"/>
    <property type="match status" value="1"/>
</dbReference>
<evidence type="ECO:0000256" key="4">
    <source>
        <dbReference type="ARBA" id="ARBA00023163"/>
    </source>
</evidence>
<dbReference type="GO" id="GO:0003700">
    <property type="term" value="F:DNA-binding transcription factor activity"/>
    <property type="evidence" value="ECO:0007669"/>
    <property type="project" value="InterPro"/>
</dbReference>
<dbReference type="PRINTS" id="PR00039">
    <property type="entry name" value="HTHLYSR"/>
</dbReference>
<dbReference type="InterPro" id="IPR058163">
    <property type="entry name" value="LysR-type_TF_proteobact-type"/>
</dbReference>
<evidence type="ECO:0000256" key="2">
    <source>
        <dbReference type="ARBA" id="ARBA00023015"/>
    </source>
</evidence>
<dbReference type="OrthoDB" id="9813056at2"/>
<dbReference type="PANTHER" id="PTHR30537:SF5">
    <property type="entry name" value="HTH-TYPE TRANSCRIPTIONAL ACTIVATOR TTDR-RELATED"/>
    <property type="match status" value="1"/>
</dbReference>
<dbReference type="RefSeq" id="WP_012383321.1">
    <property type="nucleotide sequence ID" value="NC_010581.1"/>
</dbReference>
<dbReference type="GO" id="GO:0003677">
    <property type="term" value="F:DNA binding"/>
    <property type="evidence" value="ECO:0007669"/>
    <property type="project" value="UniProtKB-KW"/>
</dbReference>
<organism evidence="6 7">
    <name type="scientific">Beijerinckia indica subsp. indica (strain ATCC 9039 / DSM 1715 / NCIMB 8712)</name>
    <dbReference type="NCBI Taxonomy" id="395963"/>
    <lineage>
        <taxon>Bacteria</taxon>
        <taxon>Pseudomonadati</taxon>
        <taxon>Pseudomonadota</taxon>
        <taxon>Alphaproteobacteria</taxon>
        <taxon>Hyphomicrobiales</taxon>
        <taxon>Beijerinckiaceae</taxon>
        <taxon>Beijerinckia</taxon>
    </lineage>
</organism>
<reference evidence="7" key="1">
    <citation type="submission" date="2008-03" db="EMBL/GenBank/DDBJ databases">
        <title>Complete sequence of chromosome of Beijerinckia indica subsp. indica ATCC 9039.</title>
        <authorList>
            <consortium name="US DOE Joint Genome Institute"/>
            <person name="Copeland A."/>
            <person name="Lucas S."/>
            <person name="Lapidus A."/>
            <person name="Glavina del Rio T."/>
            <person name="Dalin E."/>
            <person name="Tice H."/>
            <person name="Bruce D."/>
            <person name="Goodwin L."/>
            <person name="Pitluck S."/>
            <person name="LaButti K."/>
            <person name="Schmutz J."/>
            <person name="Larimer F."/>
            <person name="Land M."/>
            <person name="Hauser L."/>
            <person name="Kyrpides N."/>
            <person name="Mikhailova N."/>
            <person name="Dunfield P.F."/>
            <person name="Dedysh S.N."/>
            <person name="Liesack W."/>
            <person name="Saw J.H."/>
            <person name="Alam M."/>
            <person name="Chen Y."/>
            <person name="Murrell J.C."/>
            <person name="Richardson P."/>
        </authorList>
    </citation>
    <scope>NUCLEOTIDE SEQUENCE [LARGE SCALE GENOMIC DNA]</scope>
    <source>
        <strain evidence="7">ATCC 9039 / DSM 1715 / NCIMB 8712</strain>
    </source>
</reference>
<dbReference type="SUPFAM" id="SSF46785">
    <property type="entry name" value="Winged helix' DNA-binding domain"/>
    <property type="match status" value="1"/>
</dbReference>
<accession>B2IDA6</accession>
<dbReference type="CDD" id="cd08422">
    <property type="entry name" value="PBP2_CrgA_like"/>
    <property type="match status" value="1"/>
</dbReference>
<keyword evidence="2" id="KW-0805">Transcription regulation</keyword>
<keyword evidence="3" id="KW-0238">DNA-binding</keyword>
<comment type="similarity">
    <text evidence="1">Belongs to the LysR transcriptional regulatory family.</text>
</comment>
<sequence length="299" mass="32752">MDLSTALRAFVRIVERGSMTAAATDLGISQPAVSKLLRNLEEHTGARLIERNPRAMRPTAQGLALYEAAGSALAVIDSAIESVRSDVGAIRGNLRLHGPTCIGERHLHQIVAEFQDRYAAVTVELILENRTVDLIHENVDLALRMGRPVDQNLIMRRIGLSRRILVASPEYLERCGPVRVCEDLSGHDMVVTNASLSGGVLPLHKGNQKIEISVRPRLITNNAQVLVGALRTGKGIGTAQVLLVADELKNGSLIRVLPEYEIEPTEFFLVYPSSKFLRPTVRAFVDFAAPALQRVEGIY</sequence>
<dbReference type="Gene3D" id="3.40.190.290">
    <property type="match status" value="1"/>
</dbReference>
<feature type="domain" description="HTH lysR-type" evidence="5">
    <location>
        <begin position="1"/>
        <end position="59"/>
    </location>
</feature>
<dbReference type="PROSITE" id="PS50931">
    <property type="entry name" value="HTH_LYSR"/>
    <property type="match status" value="1"/>
</dbReference>
<dbReference type="InterPro" id="IPR036388">
    <property type="entry name" value="WH-like_DNA-bd_sf"/>
</dbReference>
<reference evidence="6 7" key="2">
    <citation type="journal article" date="2010" name="J. Bacteriol.">
        <title>Complete genome sequence of Beijerinckia indica subsp. indica.</title>
        <authorList>
            <person name="Tamas I."/>
            <person name="Dedysh S.N."/>
            <person name="Liesack W."/>
            <person name="Stott M.B."/>
            <person name="Alam M."/>
            <person name="Murrell J.C."/>
            <person name="Dunfield P.F."/>
        </authorList>
    </citation>
    <scope>NUCLEOTIDE SEQUENCE [LARGE SCALE GENOMIC DNA]</scope>
    <source>
        <strain evidence="7">ATCC 9039 / DSM 1715 / NCIMB 8712</strain>
    </source>
</reference>
<dbReference type="InterPro" id="IPR000847">
    <property type="entry name" value="LysR_HTH_N"/>
</dbReference>
<dbReference type="STRING" id="395963.Bind_0309"/>
<dbReference type="PANTHER" id="PTHR30537">
    <property type="entry name" value="HTH-TYPE TRANSCRIPTIONAL REGULATOR"/>
    <property type="match status" value="1"/>
</dbReference>
<evidence type="ECO:0000313" key="7">
    <source>
        <dbReference type="Proteomes" id="UP000001695"/>
    </source>
</evidence>
<dbReference type="KEGG" id="bid:Bind_0309"/>
<proteinExistence type="inferred from homology"/>
<protein>
    <submittedName>
        <fullName evidence="6">Transcriptional regulator, LysR family</fullName>
    </submittedName>
</protein>
<evidence type="ECO:0000256" key="3">
    <source>
        <dbReference type="ARBA" id="ARBA00023125"/>
    </source>
</evidence>
<dbReference type="Pfam" id="PF03466">
    <property type="entry name" value="LysR_substrate"/>
    <property type="match status" value="1"/>
</dbReference>
<dbReference type="AlphaFoldDB" id="B2IDA6"/>
<keyword evidence="7" id="KW-1185">Reference proteome</keyword>
<evidence type="ECO:0000256" key="1">
    <source>
        <dbReference type="ARBA" id="ARBA00009437"/>
    </source>
</evidence>
<evidence type="ECO:0000259" key="5">
    <source>
        <dbReference type="PROSITE" id="PS50931"/>
    </source>
</evidence>
<dbReference type="Gene3D" id="1.10.10.10">
    <property type="entry name" value="Winged helix-like DNA-binding domain superfamily/Winged helix DNA-binding domain"/>
    <property type="match status" value="1"/>
</dbReference>
<dbReference type="Proteomes" id="UP000001695">
    <property type="component" value="Chromosome"/>
</dbReference>